<reference evidence="4" key="1">
    <citation type="submission" date="2014-11" db="EMBL/GenBank/DDBJ databases">
        <title>Draft genome sequence of Hydrogenophaga intermedia S1.</title>
        <authorList>
            <person name="Gan H.M."/>
            <person name="Chew T.H."/>
            <person name="Stolz A."/>
        </authorList>
    </citation>
    <scope>NUCLEOTIDE SEQUENCE [LARGE SCALE GENOMIC DNA]</scope>
    <source>
        <strain evidence="4">S1</strain>
    </source>
</reference>
<proteinExistence type="predicted"/>
<evidence type="ECO:0000256" key="1">
    <source>
        <dbReference type="ARBA" id="ARBA00022729"/>
    </source>
</evidence>
<evidence type="ECO:0000313" key="3">
    <source>
        <dbReference type="EMBL" id="CDN87915.1"/>
    </source>
</evidence>
<organism evidence="3 4">
    <name type="scientific">Hydrogenophaga intermedia</name>
    <dbReference type="NCBI Taxonomy" id="65786"/>
    <lineage>
        <taxon>Bacteria</taxon>
        <taxon>Pseudomonadati</taxon>
        <taxon>Pseudomonadota</taxon>
        <taxon>Betaproteobacteria</taxon>
        <taxon>Burkholderiales</taxon>
        <taxon>Comamonadaceae</taxon>
        <taxon>Hydrogenophaga</taxon>
    </lineage>
</organism>
<keyword evidence="1 2" id="KW-0732">Signal</keyword>
<feature type="signal peptide" evidence="2">
    <location>
        <begin position="1"/>
        <end position="24"/>
    </location>
</feature>
<dbReference type="CDD" id="cd16325">
    <property type="entry name" value="LolA"/>
    <property type="match status" value="1"/>
</dbReference>
<gene>
    <name evidence="3" type="ORF">BN948_02343</name>
</gene>
<dbReference type="SUPFAM" id="SSF89392">
    <property type="entry name" value="Prokaryotic lipoproteins and lipoprotein localization factors"/>
    <property type="match status" value="1"/>
</dbReference>
<dbReference type="AlphaFoldDB" id="A0A1L1PRE8"/>
<dbReference type="InterPro" id="IPR004564">
    <property type="entry name" value="OM_lipoprot_carrier_LolA-like"/>
</dbReference>
<keyword evidence="3" id="KW-0449">Lipoprotein</keyword>
<dbReference type="Gene3D" id="2.50.20.10">
    <property type="entry name" value="Lipoprotein localisation LolA/LolB/LppX"/>
    <property type="match status" value="1"/>
</dbReference>
<dbReference type="RefSeq" id="WP_009520339.1">
    <property type="nucleotide sequence ID" value="NZ_CCAE010000016.1"/>
</dbReference>
<accession>A0A1L1PRE8</accession>
<dbReference type="Proteomes" id="UP000028878">
    <property type="component" value="Unassembled WGS sequence"/>
</dbReference>
<keyword evidence="4" id="KW-1185">Reference proteome</keyword>
<dbReference type="EMBL" id="CCAE010000016">
    <property type="protein sequence ID" value="CDN87915.1"/>
    <property type="molecule type" value="Genomic_DNA"/>
</dbReference>
<sequence length="194" mass="22055" precursor="true">MNTRRLWLLTTLLLPLATATPAHAADDLDRLMALLAAHPGGTVRFVERRRLAMLDAPLVSRGEMTYRAPDWLERRTLSPRPERLLLDKDTLTMERDQRRMSMPISQRPEVEAFVASIRSTLRGDRAALERHYRVALQGQPEKRWTMTLEPLQARLRGIVTQIVISGVGVAVDRVDYTQSDGDSTEMRMEPASKP</sequence>
<feature type="chain" id="PRO_5009681732" evidence="2">
    <location>
        <begin position="25"/>
        <end position="194"/>
    </location>
</feature>
<dbReference type="Pfam" id="PF19574">
    <property type="entry name" value="LolA_3"/>
    <property type="match status" value="1"/>
</dbReference>
<evidence type="ECO:0000256" key="2">
    <source>
        <dbReference type="SAM" id="SignalP"/>
    </source>
</evidence>
<evidence type="ECO:0000313" key="4">
    <source>
        <dbReference type="Proteomes" id="UP000028878"/>
    </source>
</evidence>
<dbReference type="InterPro" id="IPR029046">
    <property type="entry name" value="LolA/LolB/LppX"/>
</dbReference>
<name>A0A1L1PRE8_HYDIT</name>
<protein>
    <submittedName>
        <fullName evidence="3">Outer membrane lipoprotein-sorting protein</fullName>
    </submittedName>
</protein>